<proteinExistence type="predicted"/>
<dbReference type="PANTHER" id="PTHR35391:SF5">
    <property type="entry name" value="DUF6590 DOMAIN-CONTAINING PROTEIN"/>
    <property type="match status" value="1"/>
</dbReference>
<feature type="region of interest" description="Disordered" evidence="5">
    <location>
        <begin position="489"/>
        <end position="511"/>
    </location>
</feature>
<evidence type="ECO:0000256" key="4">
    <source>
        <dbReference type="PROSITE-ProRule" id="PRU00146"/>
    </source>
</evidence>
<dbReference type="Pfam" id="PF26082">
    <property type="entry name" value="zf-C2H2_AcuF"/>
    <property type="match status" value="1"/>
</dbReference>
<dbReference type="Gene3D" id="3.30.40.10">
    <property type="entry name" value="Zinc/RING finger domain, C3HC4 (zinc finger)"/>
    <property type="match status" value="1"/>
</dbReference>
<dbReference type="InterPro" id="IPR019787">
    <property type="entry name" value="Znf_PHD-finger"/>
</dbReference>
<evidence type="ECO:0000256" key="2">
    <source>
        <dbReference type="ARBA" id="ARBA00022771"/>
    </source>
</evidence>
<dbReference type="PROSITE" id="PS50016">
    <property type="entry name" value="ZF_PHD_2"/>
    <property type="match status" value="1"/>
</dbReference>
<dbReference type="Proteomes" id="UP000736672">
    <property type="component" value="Unassembled WGS sequence"/>
</dbReference>
<keyword evidence="8" id="KW-1185">Reference proteome</keyword>
<organism evidence="7 8">
    <name type="scientific">Fusarium solani</name>
    <name type="common">Filamentous fungus</name>
    <dbReference type="NCBI Taxonomy" id="169388"/>
    <lineage>
        <taxon>Eukaryota</taxon>
        <taxon>Fungi</taxon>
        <taxon>Dikarya</taxon>
        <taxon>Ascomycota</taxon>
        <taxon>Pezizomycotina</taxon>
        <taxon>Sordariomycetes</taxon>
        <taxon>Hypocreomycetidae</taxon>
        <taxon>Hypocreales</taxon>
        <taxon>Nectriaceae</taxon>
        <taxon>Fusarium</taxon>
        <taxon>Fusarium solani species complex</taxon>
    </lineage>
</organism>
<dbReference type="InterPro" id="IPR058925">
    <property type="entry name" value="zf-C2H2_AcuF"/>
</dbReference>
<dbReference type="PANTHER" id="PTHR35391">
    <property type="entry name" value="C2H2-TYPE DOMAIN-CONTAINING PROTEIN-RELATED"/>
    <property type="match status" value="1"/>
</dbReference>
<sequence length="607" mass="68286">MGNRKTTIEPDNRATPPIVEPRNVTEAIREWQADAHHSDGLEDKSVTARLCDAALGFYKELLHHISKQLDIPKLVRMSLERTYSLMVLWSDGYGVREGNLDDILAKSRNIRRSTLKILSSIANALLDRLRPLVVKVALETLDDLSLPLIAMDAEASYLIHDGTDASSDSSSYGSLDSELDNMSEIIQDLRTDVECLVELDPLIRNLVPDPSSQKQKQLEMTDWAPQKAFCDKIEQRFPRADKSLILRLGEANWVSYRSCQELRIQRELAEQQQPDTKEDHKTVAGSKFHDSGVGTSLPTMSSYAETVMTYSGSDGQKTRIPPLSDEAKQGKSFPCAACGKVVRITNNSAWKRHLYSDLQPYLCLETECDMSSFRNRNDWVSHLALEHYEPDWKSITCPLCFEITEQGKVAITRHLAGHLEETSLSALPSNPGEDASDASSEAKAMSTESRGSTEARGFSTQVNVPTKDETFKDALQNRLDIAREELNIEGGGNDLTADSTAGNYDSHAPSGSQVIKDDVAQKVGTDLEEPYIIKCICNFCDDDGDTIYCETCDTWQHIRCFYPDNRDEAIREDFAHFCAECKPRPLDRQRAIERKLRLKRRVVQRRM</sequence>
<feature type="compositionally biased region" description="Polar residues" evidence="5">
    <location>
        <begin position="496"/>
        <end position="511"/>
    </location>
</feature>
<dbReference type="GO" id="GO:0008270">
    <property type="term" value="F:zinc ion binding"/>
    <property type="evidence" value="ECO:0007669"/>
    <property type="project" value="UniProtKB-KW"/>
</dbReference>
<gene>
    <name evidence="7" type="ORF">B0J15DRAFT_505315</name>
</gene>
<dbReference type="AlphaFoldDB" id="A0A9P9G5A9"/>
<dbReference type="InterPro" id="IPR013083">
    <property type="entry name" value="Znf_RING/FYVE/PHD"/>
</dbReference>
<evidence type="ECO:0000259" key="6">
    <source>
        <dbReference type="PROSITE" id="PS50016"/>
    </source>
</evidence>
<feature type="region of interest" description="Disordered" evidence="5">
    <location>
        <begin position="422"/>
        <end position="463"/>
    </location>
</feature>
<accession>A0A9P9G5A9</accession>
<dbReference type="EMBL" id="JAGTJS010000029">
    <property type="protein sequence ID" value="KAH7232463.1"/>
    <property type="molecule type" value="Genomic_DNA"/>
</dbReference>
<evidence type="ECO:0000256" key="1">
    <source>
        <dbReference type="ARBA" id="ARBA00022723"/>
    </source>
</evidence>
<evidence type="ECO:0000256" key="5">
    <source>
        <dbReference type="SAM" id="MobiDB-lite"/>
    </source>
</evidence>
<evidence type="ECO:0000256" key="3">
    <source>
        <dbReference type="ARBA" id="ARBA00022833"/>
    </source>
</evidence>
<protein>
    <recommendedName>
        <fullName evidence="6">PHD-type domain-containing protein</fullName>
    </recommendedName>
</protein>
<dbReference type="Pfam" id="PF00628">
    <property type="entry name" value="PHD"/>
    <property type="match status" value="1"/>
</dbReference>
<dbReference type="SUPFAM" id="SSF57903">
    <property type="entry name" value="FYVE/PHD zinc finger"/>
    <property type="match status" value="1"/>
</dbReference>
<evidence type="ECO:0000313" key="7">
    <source>
        <dbReference type="EMBL" id="KAH7232463.1"/>
    </source>
</evidence>
<evidence type="ECO:0000313" key="8">
    <source>
        <dbReference type="Proteomes" id="UP000736672"/>
    </source>
</evidence>
<dbReference type="InterPro" id="IPR001965">
    <property type="entry name" value="Znf_PHD"/>
</dbReference>
<keyword evidence="1" id="KW-0479">Metal-binding</keyword>
<reference evidence="7" key="1">
    <citation type="journal article" date="2021" name="Nat. Commun.">
        <title>Genetic determinants of endophytism in the Arabidopsis root mycobiome.</title>
        <authorList>
            <person name="Mesny F."/>
            <person name="Miyauchi S."/>
            <person name="Thiergart T."/>
            <person name="Pickel B."/>
            <person name="Atanasova L."/>
            <person name="Karlsson M."/>
            <person name="Huettel B."/>
            <person name="Barry K.W."/>
            <person name="Haridas S."/>
            <person name="Chen C."/>
            <person name="Bauer D."/>
            <person name="Andreopoulos W."/>
            <person name="Pangilinan J."/>
            <person name="LaButti K."/>
            <person name="Riley R."/>
            <person name="Lipzen A."/>
            <person name="Clum A."/>
            <person name="Drula E."/>
            <person name="Henrissat B."/>
            <person name="Kohler A."/>
            <person name="Grigoriev I.V."/>
            <person name="Martin F.M."/>
            <person name="Hacquard S."/>
        </authorList>
    </citation>
    <scope>NUCLEOTIDE SEQUENCE</scope>
    <source>
        <strain evidence="7">FSSC 5 MPI-SDFR-AT-0091</strain>
    </source>
</reference>
<keyword evidence="2 4" id="KW-0863">Zinc-finger</keyword>
<feature type="region of interest" description="Disordered" evidence="5">
    <location>
        <begin position="270"/>
        <end position="290"/>
    </location>
</feature>
<feature type="domain" description="PHD-type" evidence="6">
    <location>
        <begin position="534"/>
        <end position="584"/>
    </location>
</feature>
<keyword evidence="3" id="KW-0862">Zinc</keyword>
<dbReference type="SMART" id="SM00249">
    <property type="entry name" value="PHD"/>
    <property type="match status" value="1"/>
</dbReference>
<name>A0A9P9G5A9_FUSSL</name>
<dbReference type="InterPro" id="IPR011011">
    <property type="entry name" value="Znf_FYVE_PHD"/>
</dbReference>
<feature type="compositionally biased region" description="Polar residues" evidence="5">
    <location>
        <begin position="446"/>
        <end position="463"/>
    </location>
</feature>
<dbReference type="OrthoDB" id="20872at2759"/>
<comment type="caution">
    <text evidence="7">The sequence shown here is derived from an EMBL/GenBank/DDBJ whole genome shotgun (WGS) entry which is preliminary data.</text>
</comment>